<organism evidence="2">
    <name type="scientific">Triticum aestivum</name>
    <name type="common">Wheat</name>
    <dbReference type="NCBI Taxonomy" id="4565"/>
    <lineage>
        <taxon>Eukaryota</taxon>
        <taxon>Viridiplantae</taxon>
        <taxon>Streptophyta</taxon>
        <taxon>Embryophyta</taxon>
        <taxon>Tracheophyta</taxon>
        <taxon>Spermatophyta</taxon>
        <taxon>Magnoliopsida</taxon>
        <taxon>Liliopsida</taxon>
        <taxon>Poales</taxon>
        <taxon>Poaceae</taxon>
        <taxon>BOP clade</taxon>
        <taxon>Pooideae</taxon>
        <taxon>Triticodae</taxon>
        <taxon>Triticeae</taxon>
        <taxon>Triticinae</taxon>
        <taxon>Triticum</taxon>
    </lineage>
</organism>
<keyword evidence="3" id="KW-1185">Reference proteome</keyword>
<dbReference type="Gramene" id="TraesSTA6A03G03371780.1">
    <property type="protein sequence ID" value="TraesSTA6A03G03371780.1"/>
    <property type="gene ID" value="TraesSTA6A03G03371780"/>
</dbReference>
<proteinExistence type="predicted"/>
<dbReference type="Gramene" id="TraesRN6A0100804800.1">
    <property type="protein sequence ID" value="TraesRN6A0100804800.1"/>
    <property type="gene ID" value="TraesRN6A0100804800"/>
</dbReference>
<dbReference type="OrthoDB" id="717421at2759"/>
<dbReference type="Gramene" id="TraesCAD_scaffold_014418_01G000100.1">
    <property type="protein sequence ID" value="TraesCAD_scaffold_014418_01G000100.1"/>
    <property type="gene ID" value="TraesCAD_scaffold_014418_01G000100"/>
</dbReference>
<feature type="signal peptide" evidence="1">
    <location>
        <begin position="1"/>
        <end position="25"/>
    </location>
</feature>
<dbReference type="PROSITE" id="PS51257">
    <property type="entry name" value="PROKAR_LIPOPROTEIN"/>
    <property type="match status" value="1"/>
</dbReference>
<protein>
    <submittedName>
        <fullName evidence="2">Uncharacterized protein</fullName>
    </submittedName>
</protein>
<evidence type="ECO:0000313" key="3">
    <source>
        <dbReference type="Proteomes" id="UP000019116"/>
    </source>
</evidence>
<dbReference type="Proteomes" id="UP000019116">
    <property type="component" value="Chromosome 6A"/>
</dbReference>
<evidence type="ECO:0000256" key="1">
    <source>
        <dbReference type="SAM" id="SignalP"/>
    </source>
</evidence>
<name>A0A3B6NUV6_WHEAT</name>
<dbReference type="Gramene" id="TraesCS6A02G317100.1">
    <property type="protein sequence ID" value="TraesCS6A02G317100.1"/>
    <property type="gene ID" value="TraesCS6A02G317100"/>
</dbReference>
<dbReference type="AlphaFoldDB" id="A0A3B6NUV6"/>
<reference evidence="2" key="2">
    <citation type="submission" date="2018-10" db="UniProtKB">
        <authorList>
            <consortium name="EnsemblPlants"/>
        </authorList>
    </citation>
    <scope>IDENTIFICATION</scope>
</reference>
<dbReference type="EnsemblPlants" id="TraesCS6A02G317100.1">
    <property type="protein sequence ID" value="TraesCS6A02G317100.1"/>
    <property type="gene ID" value="TraesCS6A02G317100"/>
</dbReference>
<accession>A0A3B6NUV6</accession>
<dbReference type="OMA" id="CHAARRY"/>
<dbReference type="Gramene" id="TraesLAC6A03G03338030.1">
    <property type="protein sequence ID" value="TraesLAC6A03G03338030.1"/>
    <property type="gene ID" value="TraesLAC6A03G03338030"/>
</dbReference>
<evidence type="ECO:0000313" key="2">
    <source>
        <dbReference type="EnsemblPlants" id="TraesCS6A02G317100.1"/>
    </source>
</evidence>
<dbReference type="Gramene" id="TraesNOR6A03G03414920.1">
    <property type="protein sequence ID" value="TraesNOR6A03G03414920.1"/>
    <property type="gene ID" value="TraesNOR6A03G03414920"/>
</dbReference>
<feature type="chain" id="PRO_5043178559" evidence="1">
    <location>
        <begin position="26"/>
        <end position="85"/>
    </location>
</feature>
<reference evidence="2" key="1">
    <citation type="submission" date="2018-08" db="EMBL/GenBank/DDBJ databases">
        <authorList>
            <person name="Rossello M."/>
        </authorList>
    </citation>
    <scope>NUCLEOTIDE SEQUENCE [LARGE SCALE GENOMIC DNA]</scope>
    <source>
        <strain evidence="2">cv. Chinese Spring</strain>
    </source>
</reference>
<sequence length="85" mass="9058">MAGMRNYTQAVCLVALVAMTTTVFSCHAAGRYVDNDLCTTVDNCSPPDRASGNIACKANCVNRGYDKDKSSCMEGSSSTCCCRKN</sequence>
<keyword evidence="1" id="KW-0732">Signal</keyword>
<dbReference type="Gramene" id="TraesCS6A03G0824300.1">
    <property type="protein sequence ID" value="TraesCS6A03G0824300.1.CDS"/>
    <property type="gene ID" value="TraesCS6A03G0824300"/>
</dbReference>
<dbReference type="Gramene" id="TraesPARA_EIv1.0_1967060.1">
    <property type="protein sequence ID" value="TraesPARA_EIv1.0_1967060.1.CDS"/>
    <property type="gene ID" value="TraesPARA_EIv1.0_1967060"/>
</dbReference>